<dbReference type="Proteomes" id="UP000277300">
    <property type="component" value="Unassembled WGS sequence"/>
</dbReference>
<evidence type="ECO:0000256" key="5">
    <source>
        <dbReference type="ARBA" id="ARBA00022989"/>
    </source>
</evidence>
<evidence type="ECO:0008006" key="13">
    <source>
        <dbReference type="Google" id="ProtNLM"/>
    </source>
</evidence>
<feature type="transmembrane region" description="Helical" evidence="8">
    <location>
        <begin position="116"/>
        <end position="139"/>
    </location>
</feature>
<dbReference type="SUPFAM" id="SSF81338">
    <property type="entry name" value="Aquaporin-like"/>
    <property type="match status" value="2"/>
</dbReference>
<evidence type="ECO:0000256" key="7">
    <source>
        <dbReference type="ARBA" id="ARBA00049405"/>
    </source>
</evidence>
<accession>A0A3F2RJ50</accession>
<comment type="catalytic activity">
    <reaction evidence="7">
        <text>glycerol(in) = glycerol(out)</text>
        <dbReference type="Rhea" id="RHEA:29675"/>
        <dbReference type="ChEBI" id="CHEBI:17754"/>
    </reaction>
</comment>
<name>A0A3F2RJ50_9STRA</name>
<reference evidence="11 12" key="1">
    <citation type="submission" date="2018-07" db="EMBL/GenBank/DDBJ databases">
        <title>Genome sequencing of oomycete isolates from Chile give support for New Zealand origin for Phytophthora kernoviae and make available the first Nothophytophthora sp. genome.</title>
        <authorList>
            <person name="Studholme D.J."/>
            <person name="Sanfuentes E."/>
            <person name="Panda P."/>
            <person name="Hill R."/>
            <person name="Sambles C."/>
            <person name="Grant M."/>
            <person name="Williams N.M."/>
            <person name="Mcdougal R.L."/>
        </authorList>
    </citation>
    <scope>NUCLEOTIDE SEQUENCE [LARGE SCALE GENOMIC DNA]</scope>
    <source>
        <strain evidence="9">Chile6</strain>
        <strain evidence="10">Chile7</strain>
    </source>
</reference>
<dbReference type="GO" id="GO:0015250">
    <property type="term" value="F:water channel activity"/>
    <property type="evidence" value="ECO:0007669"/>
    <property type="project" value="TreeGrafter"/>
</dbReference>
<gene>
    <name evidence="10" type="ORF">BBJ29_005797</name>
    <name evidence="9" type="ORF">BBP00_00007649</name>
</gene>
<evidence type="ECO:0000256" key="1">
    <source>
        <dbReference type="ARBA" id="ARBA00004141"/>
    </source>
</evidence>
<dbReference type="InterPro" id="IPR000425">
    <property type="entry name" value="MIP"/>
</dbReference>
<keyword evidence="4 8" id="KW-0812">Transmembrane</keyword>
<feature type="transmembrane region" description="Helical" evidence="8">
    <location>
        <begin position="318"/>
        <end position="337"/>
    </location>
</feature>
<dbReference type="EMBL" id="MBDO02000324">
    <property type="protein sequence ID" value="RLN57173.1"/>
    <property type="molecule type" value="Genomic_DNA"/>
</dbReference>
<feature type="transmembrane region" description="Helical" evidence="8">
    <location>
        <begin position="349"/>
        <end position="373"/>
    </location>
</feature>
<keyword evidence="5 8" id="KW-1133">Transmembrane helix</keyword>
<feature type="transmembrane region" description="Helical" evidence="8">
    <location>
        <begin position="252"/>
        <end position="274"/>
    </location>
</feature>
<evidence type="ECO:0000313" key="12">
    <source>
        <dbReference type="Proteomes" id="UP000284657"/>
    </source>
</evidence>
<dbReference type="EMBL" id="MBAD02001132">
    <property type="protein sequence ID" value="RLN58157.1"/>
    <property type="molecule type" value="Genomic_DNA"/>
</dbReference>
<evidence type="ECO:0000256" key="4">
    <source>
        <dbReference type="ARBA" id="ARBA00022692"/>
    </source>
</evidence>
<dbReference type="InterPro" id="IPR050363">
    <property type="entry name" value="MIP/Aquaporin"/>
</dbReference>
<feature type="transmembrane region" description="Helical" evidence="8">
    <location>
        <begin position="204"/>
        <end position="224"/>
    </location>
</feature>
<dbReference type="PRINTS" id="PR02019">
    <property type="entry name" value="AQUAPORIN7"/>
</dbReference>
<evidence type="ECO:0000313" key="9">
    <source>
        <dbReference type="EMBL" id="RLN57173.1"/>
    </source>
</evidence>
<dbReference type="CDD" id="cd00333">
    <property type="entry name" value="MIP"/>
    <property type="match status" value="2"/>
</dbReference>
<dbReference type="PANTHER" id="PTHR43829:SF9">
    <property type="entry name" value="AQUAPORIN-9"/>
    <property type="match status" value="1"/>
</dbReference>
<dbReference type="InterPro" id="IPR022357">
    <property type="entry name" value="MIP_CS"/>
</dbReference>
<dbReference type="OrthoDB" id="3222at2759"/>
<dbReference type="InterPro" id="IPR023271">
    <property type="entry name" value="Aquaporin-like"/>
</dbReference>
<feature type="transmembrane region" description="Helical" evidence="8">
    <location>
        <begin position="443"/>
        <end position="466"/>
    </location>
</feature>
<keyword evidence="3" id="KW-0813">Transport</keyword>
<comment type="caution">
    <text evidence="9">The sequence shown here is derived from an EMBL/GenBank/DDBJ whole genome shotgun (WGS) entry which is preliminary data.</text>
</comment>
<dbReference type="PROSITE" id="PS00221">
    <property type="entry name" value="MIP"/>
    <property type="match status" value="1"/>
</dbReference>
<evidence type="ECO:0000256" key="6">
    <source>
        <dbReference type="ARBA" id="ARBA00023136"/>
    </source>
</evidence>
<feature type="transmembrane region" description="Helical" evidence="8">
    <location>
        <begin position="394"/>
        <end position="416"/>
    </location>
</feature>
<dbReference type="FunFam" id="1.20.1080.10:FF:000005">
    <property type="entry name" value="Aquaporin 3"/>
    <property type="match status" value="2"/>
</dbReference>
<comment type="similarity">
    <text evidence="2">Belongs to the MIP/aquaporin (TC 1.A.8) family.</text>
</comment>
<keyword evidence="6 8" id="KW-0472">Membrane</keyword>
<dbReference type="PANTHER" id="PTHR43829">
    <property type="entry name" value="AQUAPORIN OR AQUAGLYCEROPORIN RELATED"/>
    <property type="match status" value="1"/>
</dbReference>
<dbReference type="Pfam" id="PF00230">
    <property type="entry name" value="MIP"/>
    <property type="match status" value="2"/>
</dbReference>
<sequence length="565" mass="60788">MSGNDDKIESGYIGVQEPDMHMNLEPAKPYQVKSPLFRECLAEFLGTMVMIMFGDGVVAQVVLSEGTKGEYININLCWGLGVLFGIHVSGGVSGAHLNPAVTTTLAWFGRMEWRKVPYYVISQILGAFVAAFIVWAVYYPMFNVIDPEKTSTQGVFATYPYSNDVPVGTCFLTEVVGTALLMGCIFAIGDELNKPANPYTQPGAVALLVVAIGMAFGMNSGYAINPARDFGPRLFSLVAGWGSDVFTLRDSYFWVPIIGPLLGGPIGAGIYVGLVEHHHPREYKHPLEGHSYLGEPDIVMMSEPAAQYQIKSPLFREVMAEFLGMLVMMSFGTGVVAQVVLSEGTKGEFVSINLCWGLAVLFGIHVCGGVSGGHLNPAVTFTLALFGRFPWKKVPFYMSAQLLAAFCASAIVYSVYSPLIDVIDPTKTTTHGIFATYPYSDKVPVGTCFLTEVVGTALLVGCLFAIGDEMNKPASPFSQPGAVALLVVAIGMSFGMNTGYAINPARDLGPRLFTLCAGWGTPVFTLRDAYFWVPVVAPLLGGPIGAGLYVGLVEKHHPCEPLMNI</sequence>
<evidence type="ECO:0000313" key="11">
    <source>
        <dbReference type="Proteomes" id="UP000277300"/>
    </source>
</evidence>
<dbReference type="Gene3D" id="1.20.1080.10">
    <property type="entry name" value="Glycerol uptake facilitator protein"/>
    <property type="match status" value="2"/>
</dbReference>
<feature type="transmembrane region" description="Helical" evidence="8">
    <location>
        <begin position="529"/>
        <end position="553"/>
    </location>
</feature>
<organism evidence="9 11">
    <name type="scientific">Phytophthora kernoviae</name>
    <dbReference type="NCBI Taxonomy" id="325452"/>
    <lineage>
        <taxon>Eukaryota</taxon>
        <taxon>Sar</taxon>
        <taxon>Stramenopiles</taxon>
        <taxon>Oomycota</taxon>
        <taxon>Peronosporomycetes</taxon>
        <taxon>Peronosporales</taxon>
        <taxon>Peronosporaceae</taxon>
        <taxon>Phytophthora</taxon>
    </lineage>
</organism>
<evidence type="ECO:0000256" key="2">
    <source>
        <dbReference type="ARBA" id="ARBA00006175"/>
    </source>
</evidence>
<dbReference type="Proteomes" id="UP000284657">
    <property type="component" value="Unassembled WGS sequence"/>
</dbReference>
<dbReference type="NCBIfam" id="TIGR00861">
    <property type="entry name" value="MIP"/>
    <property type="match status" value="2"/>
</dbReference>
<comment type="subcellular location">
    <subcellularLocation>
        <location evidence="1">Membrane</location>
        <topology evidence="1">Multi-pass membrane protein</topology>
    </subcellularLocation>
</comment>
<dbReference type="PRINTS" id="PR00783">
    <property type="entry name" value="MINTRINSICP"/>
</dbReference>
<evidence type="ECO:0000313" key="10">
    <source>
        <dbReference type="EMBL" id="RLN58157.1"/>
    </source>
</evidence>
<protein>
    <recommendedName>
        <fullName evidence="13">Aquaporin</fullName>
    </recommendedName>
</protein>
<evidence type="ECO:0000256" key="8">
    <source>
        <dbReference type="SAM" id="Phobius"/>
    </source>
</evidence>
<feature type="transmembrane region" description="Helical" evidence="8">
    <location>
        <begin position="75"/>
        <end position="96"/>
    </location>
</feature>
<feature type="transmembrane region" description="Helical" evidence="8">
    <location>
        <begin position="44"/>
        <end position="63"/>
    </location>
</feature>
<feature type="transmembrane region" description="Helical" evidence="8">
    <location>
        <begin position="482"/>
        <end position="502"/>
    </location>
</feature>
<dbReference type="GO" id="GO:0005886">
    <property type="term" value="C:plasma membrane"/>
    <property type="evidence" value="ECO:0007669"/>
    <property type="project" value="TreeGrafter"/>
</dbReference>
<proteinExistence type="inferred from homology"/>
<evidence type="ECO:0000256" key="3">
    <source>
        <dbReference type="ARBA" id="ARBA00022448"/>
    </source>
</evidence>
<dbReference type="GO" id="GO:0015254">
    <property type="term" value="F:glycerol channel activity"/>
    <property type="evidence" value="ECO:0007669"/>
    <property type="project" value="TreeGrafter"/>
</dbReference>
<dbReference type="AlphaFoldDB" id="A0A3F2RJ50"/>